<name>A0ABV6R6I8_9CAUL</name>
<dbReference type="Proteomes" id="UP001589906">
    <property type="component" value="Unassembled WGS sequence"/>
</dbReference>
<comment type="caution">
    <text evidence="1">The sequence shown here is derived from an EMBL/GenBank/DDBJ whole genome shotgun (WGS) entry which is preliminary data.</text>
</comment>
<dbReference type="EMBL" id="JBHLSW010000015">
    <property type="protein sequence ID" value="MFC0634804.1"/>
    <property type="molecule type" value="Genomic_DNA"/>
</dbReference>
<reference evidence="1 2" key="1">
    <citation type="submission" date="2024-09" db="EMBL/GenBank/DDBJ databases">
        <authorList>
            <person name="Sun Q."/>
            <person name="Mori K."/>
        </authorList>
    </citation>
    <scope>NUCLEOTIDE SEQUENCE [LARGE SCALE GENOMIC DNA]</scope>
    <source>
        <strain evidence="1 2">NCAIM B.02621</strain>
    </source>
</reference>
<protein>
    <submittedName>
        <fullName evidence="1">DUF2093 domain-containing protein</fullName>
    </submittedName>
</protein>
<accession>A0ABV6R6I8</accession>
<organism evidence="1 2">
    <name type="scientific">Brevundimonas balnearis</name>
    <dbReference type="NCBI Taxonomy" id="1572858"/>
    <lineage>
        <taxon>Bacteria</taxon>
        <taxon>Pseudomonadati</taxon>
        <taxon>Pseudomonadota</taxon>
        <taxon>Alphaproteobacteria</taxon>
        <taxon>Caulobacterales</taxon>
        <taxon>Caulobacteraceae</taxon>
        <taxon>Brevundimonas</taxon>
    </lineage>
</organism>
<dbReference type="RefSeq" id="WP_376836881.1">
    <property type="nucleotide sequence ID" value="NZ_JBHLSW010000015.1"/>
</dbReference>
<dbReference type="InterPro" id="IPR018661">
    <property type="entry name" value="DUF2093"/>
</dbReference>
<proteinExistence type="predicted"/>
<gene>
    <name evidence="1" type="ORF">ACFFGE_13065</name>
</gene>
<evidence type="ECO:0000313" key="1">
    <source>
        <dbReference type="EMBL" id="MFC0634804.1"/>
    </source>
</evidence>
<keyword evidence="2" id="KW-1185">Reference proteome</keyword>
<evidence type="ECO:0000313" key="2">
    <source>
        <dbReference type="Proteomes" id="UP001589906"/>
    </source>
</evidence>
<dbReference type="Pfam" id="PF09866">
    <property type="entry name" value="DUF2093"/>
    <property type="match status" value="1"/>
</dbReference>
<sequence length="66" mass="7661">MTPTTGPEALLHYDTPEFQVIRPGAYVTCAVSGVRIPLERLNYWSVELQEAYASAEFMVRRWRETR</sequence>